<evidence type="ECO:0000256" key="1">
    <source>
        <dbReference type="ARBA" id="ARBA00004141"/>
    </source>
</evidence>
<feature type="transmembrane region" description="Helical" evidence="10">
    <location>
        <begin position="828"/>
        <end position="847"/>
    </location>
</feature>
<dbReference type="Gene3D" id="1.20.1560.10">
    <property type="entry name" value="ABC transporter type 1, transmembrane domain"/>
    <property type="match status" value="1"/>
</dbReference>
<dbReference type="PANTHER" id="PTHR43394">
    <property type="entry name" value="ATP-DEPENDENT PERMEASE MDL1, MITOCHONDRIAL"/>
    <property type="match status" value="1"/>
</dbReference>
<dbReference type="SUPFAM" id="SSF52540">
    <property type="entry name" value="P-loop containing nucleoside triphosphate hydrolases"/>
    <property type="match status" value="2"/>
</dbReference>
<keyword evidence="14" id="KW-1185">Reference proteome</keyword>
<feature type="domain" description="ABC transmembrane type-1" evidence="12">
    <location>
        <begin position="24"/>
        <end position="317"/>
    </location>
</feature>
<dbReference type="InterPro" id="IPR003439">
    <property type="entry name" value="ABC_transporter-like_ATP-bd"/>
</dbReference>
<dbReference type="PROSITE" id="PS00211">
    <property type="entry name" value="ABC_TRANSPORTER_1"/>
    <property type="match status" value="2"/>
</dbReference>
<dbReference type="PROSITE" id="PS50893">
    <property type="entry name" value="ABC_TRANSPORTER_2"/>
    <property type="match status" value="2"/>
</dbReference>
<dbReference type="STRING" id="51028.A0A0N4UWU9"/>
<protein>
    <submittedName>
        <fullName evidence="15">Multidrug resistance protein 1</fullName>
    </submittedName>
</protein>
<feature type="domain" description="ABC transmembrane type-1" evidence="12">
    <location>
        <begin position="681"/>
        <end position="968"/>
    </location>
</feature>
<dbReference type="SMART" id="SM00382">
    <property type="entry name" value="AAA"/>
    <property type="match status" value="2"/>
</dbReference>
<comment type="subcellular location">
    <subcellularLocation>
        <location evidence="1">Membrane</location>
        <topology evidence="1">Multi-pass membrane protein</topology>
    </subcellularLocation>
</comment>
<dbReference type="InterPro" id="IPR036640">
    <property type="entry name" value="ABC1_TM_sf"/>
</dbReference>
<feature type="domain" description="ABC transporter" evidence="11">
    <location>
        <begin position="1002"/>
        <end position="1186"/>
    </location>
</feature>
<sequence>MLEVSSLSFQYRYATTFDYVLLSIAIVFSVAQGALNSVSSVIFKGLTNALIVGQAQWDQDVFDYPEFYHNAMNAIYEYTGYGLGVFFLGFISMSCWHTVCERQIHKIRKYYFAAVLRQNMGWFDKNEVGELTTKMTDGIDRIKDGSGDKLGILCSCVATFIGGLTVAFCQSWKMTLVMMAFIPLIAGVISFLVKFINTSVKLEMQLYEEAGASAEEAVSGIRTVISCNGQKQEIERYSYRLKEAQRHGIKKGFFVAVATALVFIFIFVAMGIAFWFGTKLYVDKEITAGDVFSTFWAVMIGTISIGQAAPQLGVIMAARNAASNIFSIIDRKPEIDCQSPKGGKIESPKGDIEFKGIHFRYPTRPDIKVLEDVNFKVPCGKSVALVGHSGCGKSTLVGLLLRYYNVESGIIEIDGVPLENLNISWLRKVIGVVSQEPVLFGATIAENLRLGKEDMTYEEMEKVCRMANAHNFISDLPQGYDTRIGEGGVQLSGGQKQRIAIARALARDPKILLLDEATSALDTESEQIVQHALEKASAGRTTITIAHRLSTIRNSDNIIVFDHGRIVETGTHRELIESQGVYYQLVRAQEIEKVRREERSREEREQEDMEVIRAGRISRTVSSTSSNSSRLSRRIKRSLTSASANERAVAELKEECAESKVEPSGLFEIIRFADKEWLLLIIALISSLAKGVVFPIFSVIYGAMFKTLAKTDRNEIMHGARQNAVYFALLGIMAGISTFVGGFLFTTAGERLTRRLRLTLFSHIMRQDGEYFDSLDHASGKLTTRLATDAPNIRAAIDQRLSDVLQCISSLISGIIIAFSYGPKMAPIGILTAVALILFQTLSAQYLKVRTNKDQKLAEEPSRLSTEAIQNHKTVQYLTREKHFYEEFENLMHPVHNRTLFRGIIQAFTYALHMSFVFINFACAYRFGIWLVKTKNSTPYTVFQVIEALNTASMSLLAFGAYFPEYVRARFSAGLIFSMLREQPKIDSLSESGAKPDVSGDVHIQKLYFSYPVNKKRMVLNGLNIEALKGKTVAIVGPSGCGKSTVIQLVERFYDPNDGQIFFDETSSRSINVKHLRSHIALVGQEPILFNVSVKENIVYGLENVSDEEVVEAAKLANAHDFIMEMSEGYNTSVGEKGGKLSGGQKQRIAIARAIVRKPKVLLLDEATSALDSESEKVVQGALDRA</sequence>
<dbReference type="GO" id="GO:0015421">
    <property type="term" value="F:ABC-type oligopeptide transporter activity"/>
    <property type="evidence" value="ECO:0007669"/>
    <property type="project" value="TreeGrafter"/>
</dbReference>
<reference evidence="15" key="1">
    <citation type="submission" date="2016-04" db="UniProtKB">
        <authorList>
            <consortium name="WormBaseParasite"/>
        </authorList>
    </citation>
    <scope>IDENTIFICATION</scope>
</reference>
<reference evidence="13 14" key="2">
    <citation type="submission" date="2018-10" db="EMBL/GenBank/DDBJ databases">
        <authorList>
            <consortium name="Pathogen Informatics"/>
        </authorList>
    </citation>
    <scope>NUCLEOTIDE SEQUENCE [LARGE SCALE GENOMIC DNA]</scope>
</reference>
<evidence type="ECO:0000256" key="4">
    <source>
        <dbReference type="ARBA" id="ARBA00022692"/>
    </source>
</evidence>
<feature type="transmembrane region" description="Helical" evidence="10">
    <location>
        <begin position="724"/>
        <end position="748"/>
    </location>
</feature>
<dbReference type="GO" id="GO:0005743">
    <property type="term" value="C:mitochondrial inner membrane"/>
    <property type="evidence" value="ECO:0007669"/>
    <property type="project" value="TreeGrafter"/>
</dbReference>
<keyword evidence="8 10" id="KW-1133">Transmembrane helix</keyword>
<evidence type="ECO:0000256" key="8">
    <source>
        <dbReference type="ARBA" id="ARBA00022989"/>
    </source>
</evidence>
<dbReference type="GO" id="GO:0005524">
    <property type="term" value="F:ATP binding"/>
    <property type="evidence" value="ECO:0007669"/>
    <property type="project" value="UniProtKB-KW"/>
</dbReference>
<dbReference type="GO" id="GO:0090374">
    <property type="term" value="P:oligopeptide export from mitochondrion"/>
    <property type="evidence" value="ECO:0007669"/>
    <property type="project" value="TreeGrafter"/>
</dbReference>
<feature type="transmembrane region" description="Helical" evidence="10">
    <location>
        <begin position="150"/>
        <end position="168"/>
    </location>
</feature>
<accession>A0A0N4UWU9</accession>
<feature type="domain" description="ABC transporter" evidence="11">
    <location>
        <begin position="352"/>
        <end position="588"/>
    </location>
</feature>
<dbReference type="InterPro" id="IPR027417">
    <property type="entry name" value="P-loop_NTPase"/>
</dbReference>
<gene>
    <name evidence="13" type="ORF">EVEC_LOCUS1690</name>
</gene>
<evidence type="ECO:0000259" key="12">
    <source>
        <dbReference type="PROSITE" id="PS50929"/>
    </source>
</evidence>
<dbReference type="Pfam" id="PF00664">
    <property type="entry name" value="ABC_membrane"/>
    <property type="match status" value="2"/>
</dbReference>
<evidence type="ECO:0000313" key="13">
    <source>
        <dbReference type="EMBL" id="VDD86547.1"/>
    </source>
</evidence>
<dbReference type="FunFam" id="3.40.50.300:FF:000916">
    <property type="entry name" value="ABC transporter B family member 9"/>
    <property type="match status" value="1"/>
</dbReference>
<keyword evidence="6" id="KW-0547">Nucleotide-binding</keyword>
<dbReference type="CDD" id="cd18578">
    <property type="entry name" value="ABC_6TM_Pgp_ABCB1_D2_like"/>
    <property type="match status" value="1"/>
</dbReference>
<dbReference type="GO" id="GO:0016887">
    <property type="term" value="F:ATP hydrolysis activity"/>
    <property type="evidence" value="ECO:0007669"/>
    <property type="project" value="InterPro"/>
</dbReference>
<dbReference type="InterPro" id="IPR017871">
    <property type="entry name" value="ABC_transporter-like_CS"/>
</dbReference>
<dbReference type="WBParaSite" id="EVEC_0000198201-mRNA-1">
    <property type="protein sequence ID" value="EVEC_0000198201-mRNA-1"/>
    <property type="gene ID" value="EVEC_0000198201"/>
</dbReference>
<dbReference type="FunFam" id="3.40.50.300:FF:000967">
    <property type="entry name" value="ABC multidrug transporter mdr4"/>
    <property type="match status" value="1"/>
</dbReference>
<dbReference type="Gene3D" id="3.40.50.300">
    <property type="entry name" value="P-loop containing nucleotide triphosphate hydrolases"/>
    <property type="match status" value="2"/>
</dbReference>
<dbReference type="AlphaFoldDB" id="A0A0N4UWU9"/>
<evidence type="ECO:0000256" key="10">
    <source>
        <dbReference type="SAM" id="Phobius"/>
    </source>
</evidence>
<proteinExistence type="inferred from homology"/>
<dbReference type="InterPro" id="IPR011527">
    <property type="entry name" value="ABC1_TM_dom"/>
</dbReference>
<evidence type="ECO:0000256" key="5">
    <source>
        <dbReference type="ARBA" id="ARBA00022737"/>
    </source>
</evidence>
<evidence type="ECO:0000259" key="11">
    <source>
        <dbReference type="PROSITE" id="PS50893"/>
    </source>
</evidence>
<keyword evidence="3" id="KW-0813">Transport</keyword>
<dbReference type="InterPro" id="IPR039421">
    <property type="entry name" value="Type_1_exporter"/>
</dbReference>
<feature type="transmembrane region" description="Helical" evidence="10">
    <location>
        <begin position="78"/>
        <end position="99"/>
    </location>
</feature>
<dbReference type="OrthoDB" id="6500128at2759"/>
<dbReference type="EMBL" id="UXUI01007252">
    <property type="protein sequence ID" value="VDD86547.1"/>
    <property type="molecule type" value="Genomic_DNA"/>
</dbReference>
<dbReference type="InterPro" id="IPR003593">
    <property type="entry name" value="AAA+_ATPase"/>
</dbReference>
<feature type="transmembrane region" description="Helical" evidence="10">
    <location>
        <begin position="907"/>
        <end position="928"/>
    </location>
</feature>
<dbReference type="SUPFAM" id="SSF90123">
    <property type="entry name" value="ABC transporter transmembrane region"/>
    <property type="match status" value="2"/>
</dbReference>
<dbReference type="PROSITE" id="PS50929">
    <property type="entry name" value="ABC_TM1F"/>
    <property type="match status" value="2"/>
</dbReference>
<evidence type="ECO:0000256" key="6">
    <source>
        <dbReference type="ARBA" id="ARBA00022741"/>
    </source>
</evidence>
<feature type="transmembrane region" description="Helical" evidence="10">
    <location>
        <begin position="940"/>
        <end position="963"/>
    </location>
</feature>
<dbReference type="CDD" id="cd18577">
    <property type="entry name" value="ABC_6TM_Pgp_ABCB1_D1_like"/>
    <property type="match status" value="1"/>
</dbReference>
<feature type="transmembrane region" description="Helical" evidence="10">
    <location>
        <begin position="804"/>
        <end position="822"/>
    </location>
</feature>
<feature type="transmembrane region" description="Helical" evidence="10">
    <location>
        <begin position="252"/>
        <end position="276"/>
    </location>
</feature>
<evidence type="ECO:0000256" key="9">
    <source>
        <dbReference type="ARBA" id="ARBA00023136"/>
    </source>
</evidence>
<keyword evidence="4 10" id="KW-0812">Transmembrane</keyword>
<dbReference type="Pfam" id="PF00005">
    <property type="entry name" value="ABC_tran"/>
    <property type="match status" value="2"/>
</dbReference>
<feature type="transmembrane region" description="Helical" evidence="10">
    <location>
        <begin position="296"/>
        <end position="318"/>
    </location>
</feature>
<feature type="transmembrane region" description="Helical" evidence="10">
    <location>
        <begin position="174"/>
        <end position="196"/>
    </location>
</feature>
<feature type="transmembrane region" description="Helical" evidence="10">
    <location>
        <begin position="677"/>
        <end position="704"/>
    </location>
</feature>
<evidence type="ECO:0000256" key="3">
    <source>
        <dbReference type="ARBA" id="ARBA00022448"/>
    </source>
</evidence>
<dbReference type="CDD" id="cd03249">
    <property type="entry name" value="ABC_MTABC3_MDL1_MDL2"/>
    <property type="match status" value="1"/>
</dbReference>
<name>A0A0N4UWU9_ENTVE</name>
<keyword evidence="7" id="KW-0067">ATP-binding</keyword>
<feature type="transmembrane region" description="Helical" evidence="10">
    <location>
        <begin position="20"/>
        <end position="43"/>
    </location>
</feature>
<comment type="similarity">
    <text evidence="2">Belongs to the ABC transporter superfamily. ABCB family. Multidrug resistance exporter (TC 3.A.1.201) subfamily.</text>
</comment>
<dbReference type="FunFam" id="1.20.1560.10:FF:000018">
    <property type="entry name" value="ATP-binding cassette subfamily B member 11"/>
    <property type="match status" value="1"/>
</dbReference>
<dbReference type="PANTHER" id="PTHR43394:SF27">
    <property type="entry name" value="ATP-DEPENDENT TRANSLOCASE ABCB1-LIKE"/>
    <property type="match status" value="1"/>
</dbReference>
<evidence type="ECO:0000256" key="2">
    <source>
        <dbReference type="ARBA" id="ARBA00007577"/>
    </source>
</evidence>
<evidence type="ECO:0000313" key="15">
    <source>
        <dbReference type="WBParaSite" id="EVEC_0000198201-mRNA-1"/>
    </source>
</evidence>
<organism evidence="15">
    <name type="scientific">Enterobius vermicularis</name>
    <name type="common">Human pinworm</name>
    <dbReference type="NCBI Taxonomy" id="51028"/>
    <lineage>
        <taxon>Eukaryota</taxon>
        <taxon>Metazoa</taxon>
        <taxon>Ecdysozoa</taxon>
        <taxon>Nematoda</taxon>
        <taxon>Chromadorea</taxon>
        <taxon>Rhabditida</taxon>
        <taxon>Spirurina</taxon>
        <taxon>Oxyuridomorpha</taxon>
        <taxon>Oxyuroidea</taxon>
        <taxon>Oxyuridae</taxon>
        <taxon>Enterobius</taxon>
    </lineage>
</organism>
<dbReference type="Proteomes" id="UP000274131">
    <property type="component" value="Unassembled WGS sequence"/>
</dbReference>
<evidence type="ECO:0000256" key="7">
    <source>
        <dbReference type="ARBA" id="ARBA00022840"/>
    </source>
</evidence>
<keyword evidence="9 10" id="KW-0472">Membrane</keyword>
<keyword evidence="5" id="KW-0677">Repeat</keyword>
<evidence type="ECO:0000313" key="14">
    <source>
        <dbReference type="Proteomes" id="UP000274131"/>
    </source>
</evidence>